<feature type="domain" description="Thiamine pyrophosphate enzyme N-terminal TPP-binding" evidence="2">
    <location>
        <begin position="1"/>
        <end position="78"/>
    </location>
</feature>
<dbReference type="InterPro" id="IPR012001">
    <property type="entry name" value="Thiamin_PyroP_enz_TPP-bd_dom"/>
</dbReference>
<dbReference type="InterPro" id="IPR029061">
    <property type="entry name" value="THDP-binding"/>
</dbReference>
<comment type="similarity">
    <text evidence="1">Belongs to the TPP enzyme family.</text>
</comment>
<dbReference type="GO" id="GO:0005948">
    <property type="term" value="C:acetolactate synthase complex"/>
    <property type="evidence" value="ECO:0007669"/>
    <property type="project" value="TreeGrafter"/>
</dbReference>
<dbReference type="GO" id="GO:0009099">
    <property type="term" value="P:L-valine biosynthetic process"/>
    <property type="evidence" value="ECO:0007669"/>
    <property type="project" value="TreeGrafter"/>
</dbReference>
<dbReference type="EMBL" id="UINC01177910">
    <property type="protein sequence ID" value="SVD85791.1"/>
    <property type="molecule type" value="Genomic_DNA"/>
</dbReference>
<dbReference type="CDD" id="cd07035">
    <property type="entry name" value="TPP_PYR_POX_like"/>
    <property type="match status" value="1"/>
</dbReference>
<evidence type="ECO:0000259" key="2">
    <source>
        <dbReference type="Pfam" id="PF02776"/>
    </source>
</evidence>
<dbReference type="PANTHER" id="PTHR18968:SF142">
    <property type="entry name" value="ACETOLACTATE SYNTHASE"/>
    <property type="match status" value="1"/>
</dbReference>
<dbReference type="GO" id="GO:0050660">
    <property type="term" value="F:flavin adenine dinucleotide binding"/>
    <property type="evidence" value="ECO:0007669"/>
    <property type="project" value="TreeGrafter"/>
</dbReference>
<dbReference type="GO" id="GO:0003984">
    <property type="term" value="F:acetolactate synthase activity"/>
    <property type="evidence" value="ECO:0007669"/>
    <property type="project" value="TreeGrafter"/>
</dbReference>
<dbReference type="AlphaFoldDB" id="A0A382YRU5"/>
<dbReference type="PANTHER" id="PTHR18968">
    <property type="entry name" value="THIAMINE PYROPHOSPHATE ENZYMES"/>
    <property type="match status" value="1"/>
</dbReference>
<gene>
    <name evidence="3" type="ORF">METZ01_LOCUS438645</name>
</gene>
<sequence>MNGSEYIAEFLERKKMNKIFLVTGGAIAFVVDAIGIKNYSKYVCVQHEQTASMAADSVWRTSQNNTVGVSMATSGPGAV</sequence>
<dbReference type="GO" id="GO:0030976">
    <property type="term" value="F:thiamine pyrophosphate binding"/>
    <property type="evidence" value="ECO:0007669"/>
    <property type="project" value="InterPro"/>
</dbReference>
<feature type="non-terminal residue" evidence="3">
    <location>
        <position position="79"/>
    </location>
</feature>
<organism evidence="3">
    <name type="scientific">marine metagenome</name>
    <dbReference type="NCBI Taxonomy" id="408172"/>
    <lineage>
        <taxon>unclassified sequences</taxon>
        <taxon>metagenomes</taxon>
        <taxon>ecological metagenomes</taxon>
    </lineage>
</organism>
<dbReference type="GO" id="GO:0009097">
    <property type="term" value="P:isoleucine biosynthetic process"/>
    <property type="evidence" value="ECO:0007669"/>
    <property type="project" value="TreeGrafter"/>
</dbReference>
<evidence type="ECO:0000313" key="3">
    <source>
        <dbReference type="EMBL" id="SVD85791.1"/>
    </source>
</evidence>
<protein>
    <recommendedName>
        <fullName evidence="2">Thiamine pyrophosphate enzyme N-terminal TPP-binding domain-containing protein</fullName>
    </recommendedName>
</protein>
<evidence type="ECO:0000256" key="1">
    <source>
        <dbReference type="ARBA" id="ARBA00007812"/>
    </source>
</evidence>
<dbReference type="Gene3D" id="3.40.50.970">
    <property type="match status" value="1"/>
</dbReference>
<proteinExistence type="inferred from homology"/>
<reference evidence="3" key="1">
    <citation type="submission" date="2018-05" db="EMBL/GenBank/DDBJ databases">
        <authorList>
            <person name="Lanie J.A."/>
            <person name="Ng W.-L."/>
            <person name="Kazmierczak K.M."/>
            <person name="Andrzejewski T.M."/>
            <person name="Davidsen T.M."/>
            <person name="Wayne K.J."/>
            <person name="Tettelin H."/>
            <person name="Glass J.I."/>
            <person name="Rusch D."/>
            <person name="Podicherti R."/>
            <person name="Tsui H.-C.T."/>
            <person name="Winkler M.E."/>
        </authorList>
    </citation>
    <scope>NUCLEOTIDE SEQUENCE</scope>
</reference>
<dbReference type="SUPFAM" id="SSF52518">
    <property type="entry name" value="Thiamin diphosphate-binding fold (THDP-binding)"/>
    <property type="match status" value="1"/>
</dbReference>
<dbReference type="Pfam" id="PF02776">
    <property type="entry name" value="TPP_enzyme_N"/>
    <property type="match status" value="1"/>
</dbReference>
<name>A0A382YRU5_9ZZZZ</name>
<accession>A0A382YRU5</accession>
<dbReference type="InterPro" id="IPR045229">
    <property type="entry name" value="TPP_enz"/>
</dbReference>